<dbReference type="SUPFAM" id="SSF52540">
    <property type="entry name" value="P-loop containing nucleoside triphosphate hydrolases"/>
    <property type="match status" value="1"/>
</dbReference>
<proteinExistence type="predicted"/>
<comment type="caution">
    <text evidence="2">The sequence shown here is derived from an EMBL/GenBank/DDBJ whole genome shotgun (WGS) entry which is preliminary data.</text>
</comment>
<dbReference type="Proteomes" id="UP001227831">
    <property type="component" value="Unassembled WGS sequence"/>
</dbReference>
<keyword evidence="3" id="KW-1185">Reference proteome</keyword>
<protein>
    <submittedName>
        <fullName evidence="2">AAA family ATPase</fullName>
    </submittedName>
</protein>
<name>A0ABU1ADQ7_9LACO</name>
<dbReference type="EMBL" id="JAVCWF010000002">
    <property type="protein sequence ID" value="MDQ7938760.1"/>
    <property type="molecule type" value="Genomic_DNA"/>
</dbReference>
<dbReference type="RefSeq" id="WP_308704515.1">
    <property type="nucleotide sequence ID" value="NZ_JAVCWF010000002.1"/>
</dbReference>
<dbReference type="Pfam" id="PF13538">
    <property type="entry name" value="UvrD_C_2"/>
    <property type="match status" value="1"/>
</dbReference>
<evidence type="ECO:0000313" key="3">
    <source>
        <dbReference type="Proteomes" id="UP001227831"/>
    </source>
</evidence>
<sequence length="693" mass="80451">MEQNYFQYISEHLEKNPRINELKEALISFSRENHQPVYLIDTPLLDKQEFSYEYELAAVILIPNRKFFFLNFGNQNDDAFKKYANNFLEDLNSLISKYKFQKKIGRLSDIKEKIIEFANINNQEELIKKIQNGTLDSSLIRKTNIILSLAIGSVNNANSFVPQEATNTLDKIKNQIILFDSDQTSFMYKDKPQKKITVQGLAGTGKTELLFHKLVNLYVSGISNKTKIAFTFYNQILEHKTHNRVISFFDYMQVSEQIKWNERLWVMRGWGSASDGNSGVYAFICQYYGIPFQRFQRFPKIDFDKVCHDALMLLRQMDDFEPCFDDILIDESQDFPESFFDLCEKVTKDKVIIAGDIFQNIFSNLNEKTIQPDFLLNRVYRNDPRTFMFAQSVGFALQEKKVIRWLSDKEWQSCGYIVQKNQNSTPIEYSLTRAPIRRFENIDENENAIDIVLSKKEEIVGNIINTIKNLKKDNPTMSPSDVAVIFLTEKNESIGYQQANEVSDKLDTTFHWKSNKGYETRNTDAENVVFISNQNNIKGLEFPFVICVVNGELKSDKVLDRNALYMMLTRSFVSSKLLLSNNDENKEFYSTYKKVVDLLLQEKKLTVKKPTKDNIISKDVLKNLASAVNMSHDELVLHELTSSLSIDESSISQNTIRKITSIMQQMDVDLDNPNDISDYIENNKKRLKQMIKS</sequence>
<organism evidence="2 3">
    <name type="scientific">Lactiplantibacillus brownii</name>
    <dbReference type="NCBI Taxonomy" id="3069269"/>
    <lineage>
        <taxon>Bacteria</taxon>
        <taxon>Bacillati</taxon>
        <taxon>Bacillota</taxon>
        <taxon>Bacilli</taxon>
        <taxon>Lactobacillales</taxon>
        <taxon>Lactobacillaceae</taxon>
        <taxon>Lactiplantibacillus</taxon>
    </lineage>
</organism>
<gene>
    <name evidence="2" type="ORF">RA086_14185</name>
</gene>
<feature type="domain" description="UvrD-like helicase C-terminal" evidence="1">
    <location>
        <begin position="529"/>
        <end position="572"/>
    </location>
</feature>
<dbReference type="InterPro" id="IPR027417">
    <property type="entry name" value="P-loop_NTPase"/>
</dbReference>
<evidence type="ECO:0000313" key="2">
    <source>
        <dbReference type="EMBL" id="MDQ7938760.1"/>
    </source>
</evidence>
<evidence type="ECO:0000259" key="1">
    <source>
        <dbReference type="Pfam" id="PF13538"/>
    </source>
</evidence>
<accession>A0ABU1ADQ7</accession>
<dbReference type="InterPro" id="IPR027785">
    <property type="entry name" value="UvrD-like_helicase_C"/>
</dbReference>
<reference evidence="2 3" key="1">
    <citation type="journal article" date="2023" name="Int. J. Syst. Evol. Microbiol.">
        <title>Lactiplantibacillus brownii sp. nov., a novel psychrotolerant species isolated from sauerkraut.</title>
        <authorList>
            <person name="Heng Y.C."/>
            <person name="Silvaraju S."/>
            <person name="Lee J.K.Y."/>
            <person name="Kittelmann S."/>
        </authorList>
    </citation>
    <scope>NUCLEOTIDE SEQUENCE [LARGE SCALE GENOMIC DNA]</scope>
    <source>
        <strain evidence="2 3">WILCCON 0030</strain>
    </source>
</reference>
<dbReference type="Gene3D" id="3.40.50.300">
    <property type="entry name" value="P-loop containing nucleotide triphosphate hydrolases"/>
    <property type="match status" value="2"/>
</dbReference>